<keyword evidence="4 7" id="KW-0812">Transmembrane</keyword>
<evidence type="ECO:0000256" key="5">
    <source>
        <dbReference type="ARBA" id="ARBA00022989"/>
    </source>
</evidence>
<sequence>MILSRRRLVVASVLLVLEAVAFGLFVTESATGAIAAVGITCVSLWVHIVLHECGHLVVAKLLRLPVTAVRIAPFGGWRNEVSVRPSPSATALPLRMVLFYFGGPLANLCTATALATAAGLTSSALARLALFGAALFAVLLGVVNLIPGTSPHNDGRNLLRWLLAPTATRAALRAGYHQESVAVMQAADSMPALLARHR</sequence>
<name>A0A1C4Y8I6_9ACTN</name>
<accession>A0A1C4Y8I6</accession>
<dbReference type="InterPro" id="IPR008915">
    <property type="entry name" value="Peptidase_M50"/>
</dbReference>
<evidence type="ECO:0000256" key="1">
    <source>
        <dbReference type="ARBA" id="ARBA00001947"/>
    </source>
</evidence>
<dbReference type="Pfam" id="PF02163">
    <property type="entry name" value="Peptidase_M50"/>
    <property type="match status" value="1"/>
</dbReference>
<evidence type="ECO:0000256" key="4">
    <source>
        <dbReference type="ARBA" id="ARBA00022692"/>
    </source>
</evidence>
<dbReference type="InterPro" id="IPR037219">
    <property type="entry name" value="Peptidase_M41-like"/>
</dbReference>
<evidence type="ECO:0000256" key="2">
    <source>
        <dbReference type="ARBA" id="ARBA00004141"/>
    </source>
</evidence>
<protein>
    <submittedName>
        <fullName evidence="9">Peptidase family M50</fullName>
    </submittedName>
</protein>
<feature type="transmembrane region" description="Helical" evidence="7">
    <location>
        <begin position="31"/>
        <end position="50"/>
    </location>
</feature>
<keyword evidence="5 7" id="KW-1133">Transmembrane helix</keyword>
<comment type="similarity">
    <text evidence="3">Belongs to the peptidase M50B family.</text>
</comment>
<comment type="cofactor">
    <cofactor evidence="1">
        <name>Zn(2+)</name>
        <dbReference type="ChEBI" id="CHEBI:29105"/>
    </cofactor>
</comment>
<proteinExistence type="inferred from homology"/>
<feature type="transmembrane region" description="Helical" evidence="7">
    <location>
        <begin position="97"/>
        <end position="118"/>
    </location>
</feature>
<evidence type="ECO:0000313" key="10">
    <source>
        <dbReference type="Proteomes" id="UP000198243"/>
    </source>
</evidence>
<evidence type="ECO:0000256" key="3">
    <source>
        <dbReference type="ARBA" id="ARBA00007931"/>
    </source>
</evidence>
<keyword evidence="10" id="KW-1185">Reference proteome</keyword>
<feature type="transmembrane region" description="Helical" evidence="7">
    <location>
        <begin position="124"/>
        <end position="146"/>
    </location>
</feature>
<evidence type="ECO:0000256" key="6">
    <source>
        <dbReference type="ARBA" id="ARBA00023136"/>
    </source>
</evidence>
<dbReference type="GO" id="GO:0004176">
    <property type="term" value="F:ATP-dependent peptidase activity"/>
    <property type="evidence" value="ECO:0007669"/>
    <property type="project" value="InterPro"/>
</dbReference>
<evidence type="ECO:0000256" key="7">
    <source>
        <dbReference type="SAM" id="Phobius"/>
    </source>
</evidence>
<keyword evidence="6 7" id="KW-0472">Membrane</keyword>
<dbReference type="Proteomes" id="UP000198243">
    <property type="component" value="Chromosome I"/>
</dbReference>
<evidence type="ECO:0000313" key="9">
    <source>
        <dbReference type="EMBL" id="SCF17014.1"/>
    </source>
</evidence>
<dbReference type="GO" id="GO:0016020">
    <property type="term" value="C:membrane"/>
    <property type="evidence" value="ECO:0007669"/>
    <property type="project" value="UniProtKB-SubCell"/>
</dbReference>
<reference evidence="10" key="1">
    <citation type="submission" date="2016-06" db="EMBL/GenBank/DDBJ databases">
        <authorList>
            <person name="Varghese N."/>
            <person name="Submissions Spin"/>
        </authorList>
    </citation>
    <scope>NUCLEOTIDE SEQUENCE [LARGE SCALE GENOMIC DNA]</scope>
    <source>
        <strain evidence="10">DSM 44875</strain>
    </source>
</reference>
<comment type="subcellular location">
    <subcellularLocation>
        <location evidence="2">Membrane</location>
        <topology evidence="2">Multi-pass membrane protein</topology>
    </subcellularLocation>
</comment>
<feature type="domain" description="Peptidase M50" evidence="8">
    <location>
        <begin position="41"/>
        <end position="118"/>
    </location>
</feature>
<gene>
    <name evidence="9" type="ORF">GA0070607_6414</name>
</gene>
<dbReference type="EMBL" id="LT607412">
    <property type="protein sequence ID" value="SCF17014.1"/>
    <property type="molecule type" value="Genomic_DNA"/>
</dbReference>
<evidence type="ECO:0000259" key="8">
    <source>
        <dbReference type="Pfam" id="PF02163"/>
    </source>
</evidence>
<dbReference type="GO" id="GO:0006508">
    <property type="term" value="P:proteolysis"/>
    <property type="evidence" value="ECO:0007669"/>
    <property type="project" value="InterPro"/>
</dbReference>
<dbReference type="GO" id="GO:0004222">
    <property type="term" value="F:metalloendopeptidase activity"/>
    <property type="evidence" value="ECO:0007669"/>
    <property type="project" value="InterPro"/>
</dbReference>
<organism evidence="9 10">
    <name type="scientific">Micromonospora coriariae</name>
    <dbReference type="NCBI Taxonomy" id="285665"/>
    <lineage>
        <taxon>Bacteria</taxon>
        <taxon>Bacillati</taxon>
        <taxon>Actinomycetota</taxon>
        <taxon>Actinomycetes</taxon>
        <taxon>Micromonosporales</taxon>
        <taxon>Micromonosporaceae</taxon>
        <taxon>Micromonospora</taxon>
    </lineage>
</organism>
<dbReference type="RefSeq" id="WP_231930621.1">
    <property type="nucleotide sequence ID" value="NZ_LT607412.1"/>
</dbReference>
<dbReference type="SUPFAM" id="SSF140990">
    <property type="entry name" value="FtsH protease domain-like"/>
    <property type="match status" value="1"/>
</dbReference>
<dbReference type="AlphaFoldDB" id="A0A1C4Y8I6"/>
<dbReference type="GO" id="GO:0005524">
    <property type="term" value="F:ATP binding"/>
    <property type="evidence" value="ECO:0007669"/>
    <property type="project" value="InterPro"/>
</dbReference>